<dbReference type="VEuPathDB" id="CryptoDB:Cvel_16902"/>
<dbReference type="EMBL" id="CDMZ01000356">
    <property type="protein sequence ID" value="CEM12542.1"/>
    <property type="molecule type" value="Genomic_DNA"/>
</dbReference>
<accession>A0A0G4FH18</accession>
<gene>
    <name evidence="1" type="ORF">Cvel_16902</name>
</gene>
<organism evidence="1">
    <name type="scientific">Chromera velia CCMP2878</name>
    <dbReference type="NCBI Taxonomy" id="1169474"/>
    <lineage>
        <taxon>Eukaryota</taxon>
        <taxon>Sar</taxon>
        <taxon>Alveolata</taxon>
        <taxon>Colpodellida</taxon>
        <taxon>Chromeraceae</taxon>
        <taxon>Chromera</taxon>
    </lineage>
</organism>
<protein>
    <submittedName>
        <fullName evidence="1">Uncharacterized protein</fullName>
    </submittedName>
</protein>
<proteinExistence type="predicted"/>
<dbReference type="AlphaFoldDB" id="A0A0G4FH18"/>
<evidence type="ECO:0000313" key="1">
    <source>
        <dbReference type="EMBL" id="CEM12542.1"/>
    </source>
</evidence>
<name>A0A0G4FH18_9ALVE</name>
<reference evidence="1" key="1">
    <citation type="submission" date="2014-11" db="EMBL/GenBank/DDBJ databases">
        <authorList>
            <person name="Otto D Thomas"/>
            <person name="Naeem Raeece"/>
        </authorList>
    </citation>
    <scope>NUCLEOTIDE SEQUENCE</scope>
</reference>
<sequence>MGEKRHFSPRVAACRWSATQGVAATCEAARIYNGGQEEVGEADLEWTLRASVWSRLSLNVDVCNQHIAS</sequence>